<keyword evidence="4" id="KW-0808">Transferase</keyword>
<comment type="caution">
    <text evidence="8">The sequence shown here is derived from an EMBL/GenBank/DDBJ whole genome shotgun (WGS) entry which is preliminary data.</text>
</comment>
<dbReference type="EMBL" id="JADFFL010000003">
    <property type="protein sequence ID" value="MBE9662131.1"/>
    <property type="molecule type" value="Genomic_DNA"/>
</dbReference>
<keyword evidence="9" id="KW-1185">Reference proteome</keyword>
<organism evidence="8 9">
    <name type="scientific">Mucilaginibacter myungsuensis</name>
    <dbReference type="NCBI Taxonomy" id="649104"/>
    <lineage>
        <taxon>Bacteria</taxon>
        <taxon>Pseudomonadati</taxon>
        <taxon>Bacteroidota</taxon>
        <taxon>Sphingobacteriia</taxon>
        <taxon>Sphingobacteriales</taxon>
        <taxon>Sphingobacteriaceae</taxon>
        <taxon>Mucilaginibacter</taxon>
    </lineage>
</organism>
<proteinExistence type="inferred from homology"/>
<dbReference type="PROSITE" id="PS00599">
    <property type="entry name" value="AA_TRANSFER_CLASS_2"/>
    <property type="match status" value="1"/>
</dbReference>
<feature type="domain" description="Aminotransferase class I/classII large" evidence="7">
    <location>
        <begin position="30"/>
        <end position="354"/>
    </location>
</feature>
<sequence>MRNADQHLQTKLDERKAAGNYRTLKPENALVDFCSNDYLGFARSPEFAKAIASEVSAHPVIMTGSTGSRLLAGNTTYAEDVEKQIAGYQGYPAGLIFNSGYDANVGLFSSVPQKGDTIITDELVHASIIDGCRLSYANRYRFKHNDTDSLIAKLKQATGNIYIAIESIYSMDGDSAPLADIADIAQEYNANLIVDEAHATGVFGKGLVDELGLQERVFAQVVTFGKALGCHGAVVLGNDVLRQYLINFSRSFIYTTAAPFHQVAAAKVAYDLLNSCEDERDALHHNIYLFKQSFANATLQLIPSDSAIQCILLKSNDAAKSLSTELQQAGYDVRPILSPTVAAGTERLRICIHSFNTEAEIIGLSTIINKFTL</sequence>
<dbReference type="InterPro" id="IPR050087">
    <property type="entry name" value="AON_synthase_class-II"/>
</dbReference>
<comment type="pathway">
    <text evidence="2">Lipid metabolism.</text>
</comment>
<dbReference type="InterPro" id="IPR015424">
    <property type="entry name" value="PyrdxlP-dep_Trfase"/>
</dbReference>
<keyword evidence="5 6" id="KW-0663">Pyridoxal phosphate</keyword>
<dbReference type="Pfam" id="PF00155">
    <property type="entry name" value="Aminotran_1_2"/>
    <property type="match status" value="1"/>
</dbReference>
<dbReference type="InterPro" id="IPR004839">
    <property type="entry name" value="Aminotransferase_I/II_large"/>
</dbReference>
<evidence type="ECO:0000256" key="6">
    <source>
        <dbReference type="RuleBase" id="RU003693"/>
    </source>
</evidence>
<dbReference type="PANTHER" id="PTHR13693">
    <property type="entry name" value="CLASS II AMINOTRANSFERASE/8-AMINO-7-OXONONANOATE SYNTHASE"/>
    <property type="match status" value="1"/>
</dbReference>
<evidence type="ECO:0000313" key="8">
    <source>
        <dbReference type="EMBL" id="MBE9662131.1"/>
    </source>
</evidence>
<evidence type="ECO:0000256" key="2">
    <source>
        <dbReference type="ARBA" id="ARBA00005189"/>
    </source>
</evidence>
<gene>
    <name evidence="8" type="ORF">IRJ16_09565</name>
</gene>
<dbReference type="InterPro" id="IPR015422">
    <property type="entry name" value="PyrdxlP-dep_Trfase_small"/>
</dbReference>
<dbReference type="RefSeq" id="WP_194111320.1">
    <property type="nucleotide sequence ID" value="NZ_JADFFL010000003.1"/>
</dbReference>
<protein>
    <submittedName>
        <fullName evidence="8">8-amino-7-oxononanoate synthase</fullName>
    </submittedName>
</protein>
<evidence type="ECO:0000256" key="1">
    <source>
        <dbReference type="ARBA" id="ARBA00001933"/>
    </source>
</evidence>
<dbReference type="InterPro" id="IPR015421">
    <property type="entry name" value="PyrdxlP-dep_Trfase_major"/>
</dbReference>
<comment type="cofactor">
    <cofactor evidence="1 6">
        <name>pyridoxal 5'-phosphate</name>
        <dbReference type="ChEBI" id="CHEBI:597326"/>
    </cofactor>
</comment>
<evidence type="ECO:0000259" key="7">
    <source>
        <dbReference type="Pfam" id="PF00155"/>
    </source>
</evidence>
<dbReference type="Gene3D" id="3.90.1150.10">
    <property type="entry name" value="Aspartate Aminotransferase, domain 1"/>
    <property type="match status" value="1"/>
</dbReference>
<evidence type="ECO:0000256" key="3">
    <source>
        <dbReference type="ARBA" id="ARBA00010008"/>
    </source>
</evidence>
<dbReference type="AlphaFoldDB" id="A0A929L2P7"/>
<dbReference type="SUPFAM" id="SSF53383">
    <property type="entry name" value="PLP-dependent transferases"/>
    <property type="match status" value="1"/>
</dbReference>
<dbReference type="PANTHER" id="PTHR13693:SF77">
    <property type="entry name" value="8-AMINO-7-OXONONANOATE SYNTHASE"/>
    <property type="match status" value="1"/>
</dbReference>
<dbReference type="InterPro" id="IPR001917">
    <property type="entry name" value="Aminotrans_II_pyridoxalP_BS"/>
</dbReference>
<comment type="similarity">
    <text evidence="3">Belongs to the class-II pyridoxal-phosphate-dependent aminotransferase family. BioF subfamily.</text>
</comment>
<accession>A0A929L2P7</accession>
<evidence type="ECO:0000256" key="4">
    <source>
        <dbReference type="ARBA" id="ARBA00022679"/>
    </source>
</evidence>
<name>A0A929L2P7_9SPHI</name>
<dbReference type="GO" id="GO:0030170">
    <property type="term" value="F:pyridoxal phosphate binding"/>
    <property type="evidence" value="ECO:0007669"/>
    <property type="project" value="InterPro"/>
</dbReference>
<dbReference type="GO" id="GO:0009102">
    <property type="term" value="P:biotin biosynthetic process"/>
    <property type="evidence" value="ECO:0007669"/>
    <property type="project" value="TreeGrafter"/>
</dbReference>
<dbReference type="Gene3D" id="3.40.640.10">
    <property type="entry name" value="Type I PLP-dependent aspartate aminotransferase-like (Major domain)"/>
    <property type="match status" value="1"/>
</dbReference>
<reference evidence="8" key="1">
    <citation type="submission" date="2020-10" db="EMBL/GenBank/DDBJ databases">
        <title>Mucilaginibacter mali sp. nov., isolated from rhizosphere soil of apple orchard.</title>
        <authorList>
            <person name="Lee J.-S."/>
            <person name="Kim H.S."/>
            <person name="Kim J.-S."/>
        </authorList>
    </citation>
    <scope>NUCLEOTIDE SEQUENCE</scope>
    <source>
        <strain evidence="8">KCTC 22746</strain>
    </source>
</reference>
<dbReference type="Proteomes" id="UP000622475">
    <property type="component" value="Unassembled WGS sequence"/>
</dbReference>
<evidence type="ECO:0000313" key="9">
    <source>
        <dbReference type="Proteomes" id="UP000622475"/>
    </source>
</evidence>
<evidence type="ECO:0000256" key="5">
    <source>
        <dbReference type="ARBA" id="ARBA00022898"/>
    </source>
</evidence>
<dbReference type="GO" id="GO:0016740">
    <property type="term" value="F:transferase activity"/>
    <property type="evidence" value="ECO:0007669"/>
    <property type="project" value="UniProtKB-KW"/>
</dbReference>